<evidence type="ECO:0000313" key="5">
    <source>
        <dbReference type="Proteomes" id="UP000133219"/>
    </source>
</evidence>
<name>G9JMT5_9GAMA</name>
<dbReference type="EMBL" id="JN885136">
    <property type="protein sequence ID" value="AEW87632.1"/>
    <property type="molecule type" value="Genomic_DNA"/>
</dbReference>
<organism evidence="3 4">
    <name type="scientific">Macaca fuscata rhadinovirus</name>
    <dbReference type="NCBI Taxonomy" id="272551"/>
    <lineage>
        <taxon>Viruses</taxon>
        <taxon>Duplodnaviria</taxon>
        <taxon>Heunggongvirae</taxon>
        <taxon>Peploviricota</taxon>
        <taxon>Herviviricetes</taxon>
        <taxon>Herpesvirales</taxon>
        <taxon>Orthoherpesviridae</taxon>
        <taxon>Gammaherpesvirinae</taxon>
        <taxon>Rhadinovirus</taxon>
        <taxon>Rhadinovirus macacinegamma11</taxon>
        <taxon>macacine gammaherpesvirus 11</taxon>
    </lineage>
</organism>
<feature type="compositionally biased region" description="Low complexity" evidence="1">
    <location>
        <begin position="61"/>
        <end position="74"/>
    </location>
</feature>
<dbReference type="RefSeq" id="YP_238410.1">
    <property type="nucleotide sequence ID" value="NC_007016.1"/>
</dbReference>
<dbReference type="Proteomes" id="UP000133219">
    <property type="component" value="Segment"/>
</dbReference>
<evidence type="ECO:0000313" key="3">
    <source>
        <dbReference type="EMBL" id="AEW87802.1"/>
    </source>
</evidence>
<sequence length="81" mass="8937">MTQLRPYCDKHRESGTRVLLWPFCQMNPTGNIYFLQYGAKVETEVLPVVPEAPPRTPDGPSSPLLLPVALSPVSTDTSSHT</sequence>
<dbReference type="KEGG" id="vg:3416459"/>
<evidence type="ECO:0000313" key="4">
    <source>
        <dbReference type="Proteomes" id="UP000124292"/>
    </source>
</evidence>
<protein>
    <submittedName>
        <fullName evidence="3">JM107</fullName>
    </submittedName>
</protein>
<feature type="region of interest" description="Disordered" evidence="1">
    <location>
        <begin position="50"/>
        <end position="81"/>
    </location>
</feature>
<evidence type="ECO:0000313" key="2">
    <source>
        <dbReference type="EMBL" id="AEW87632.1"/>
    </source>
</evidence>
<dbReference type="GeneID" id="3416459"/>
<gene>
    <name evidence="3" type="ORF">JM107</name>
</gene>
<evidence type="ECO:0000256" key="1">
    <source>
        <dbReference type="SAM" id="MobiDB-lite"/>
    </source>
</evidence>
<accession>G9JMT5</accession>
<reference evidence="4 5" key="1">
    <citation type="journal article" date="2013" name="J. Virol.">
        <title>Genomic characterization of Japanese macaque rhadinovirus, a novel herpesvirus isolated from a nonhuman primate with a spontaneous inflammatory demyelinating disease.</title>
        <authorList>
            <person name="Estep R.D."/>
            <person name="Hansen S.G."/>
            <person name="Rogers K.S."/>
            <person name="Axthelm M.K."/>
            <person name="Wong S.W."/>
        </authorList>
    </citation>
    <scope>NUCLEOTIDE SEQUENCE [LARGE SCALE GENOMIC DNA]</scope>
    <source>
        <strain evidence="3">12E2</strain>
        <strain evidence="2">3A1</strain>
    </source>
</reference>
<dbReference type="EMBL" id="JN885137">
    <property type="protein sequence ID" value="AEW87802.1"/>
    <property type="molecule type" value="Genomic_DNA"/>
</dbReference>
<proteinExistence type="predicted"/>
<dbReference type="Proteomes" id="UP000124292">
    <property type="component" value="Genome"/>
</dbReference>